<dbReference type="Proteomes" id="UP000076744">
    <property type="component" value="Unassembled WGS sequence"/>
</dbReference>
<reference evidence="2 3" key="1">
    <citation type="journal article" date="2016" name="Genome Biol. Evol.">
        <title>Divergent and convergent evolution of fungal pathogenicity.</title>
        <authorList>
            <person name="Shang Y."/>
            <person name="Xiao G."/>
            <person name="Zheng P."/>
            <person name="Cen K."/>
            <person name="Zhan S."/>
            <person name="Wang C."/>
        </authorList>
    </citation>
    <scope>NUCLEOTIDE SEQUENCE [LARGE SCALE GENOMIC DNA]</scope>
    <source>
        <strain evidence="2 3">ARSEF 2679</strain>
    </source>
</reference>
<dbReference type="AlphaFoldDB" id="A0A167SBL3"/>
<evidence type="ECO:0000259" key="1">
    <source>
        <dbReference type="Pfam" id="PF20183"/>
    </source>
</evidence>
<dbReference type="InterPro" id="IPR046676">
    <property type="entry name" value="DUF6546"/>
</dbReference>
<protein>
    <recommendedName>
        <fullName evidence="1">DUF6546 domain-containing protein</fullName>
    </recommendedName>
</protein>
<proteinExistence type="predicted"/>
<keyword evidence="3" id="KW-1185">Reference proteome</keyword>
<evidence type="ECO:0000313" key="2">
    <source>
        <dbReference type="EMBL" id="OAA59456.1"/>
    </source>
</evidence>
<accession>A0A167SBL3</accession>
<dbReference type="EMBL" id="AZHB01000016">
    <property type="protein sequence ID" value="OAA59456.1"/>
    <property type="molecule type" value="Genomic_DNA"/>
</dbReference>
<name>A0A167SBL3_CORFA</name>
<dbReference type="Pfam" id="PF20183">
    <property type="entry name" value="DUF6546"/>
    <property type="match status" value="1"/>
</dbReference>
<sequence>MPGFQWTLLPAEIRNPILERISRQSYRGTAAAVCSEWQAYLEPRNFARLRLELRNLEQFGKMTARTAGFVSEIRVNVRLPRYSCPECRSSESMQHLLRNNFIFRVTLHKLFGVLRNWEPRESLTLELNVFSPSDAEHWFKHSCIELDDQLDDSESWHHLQRQAFSGWHEPEHGWVRGRRVESPSAGALLRVFGRVCCRVLSGLPESLPKTRAVTRLVVPRESLRRIPPEALMLLAHKLPRLRTIVYEPWSEVSRARENETDNELSYMISHSLPSHVETLSIFEDINFALASALSNDPWTPSQFNPPSYSHMVESLVLRSCSLKNLSISFMIDAWDFLGYLREDFGSQLRSLTLTAAILMRDSESGDIDSFLERASLFPRALEQLERLVLWNCEDGDACAVVYQRDRSTQKATLTTRATWNLALNGETLRSWKKVDPGYTLVVEHERLRMAIRRPVNAIRHLRLPGEILNPTSAWKRPREVSVEERSEEDSLLEVGIPDGWQRIEYFLGVALMLFVDFLRSNAFPYVWYQRWNGEI</sequence>
<dbReference type="RefSeq" id="XP_018702972.1">
    <property type="nucleotide sequence ID" value="XM_018849995.1"/>
</dbReference>
<evidence type="ECO:0000313" key="3">
    <source>
        <dbReference type="Proteomes" id="UP000076744"/>
    </source>
</evidence>
<dbReference type="OrthoDB" id="4870837at2759"/>
<comment type="caution">
    <text evidence="2">The sequence shown here is derived from an EMBL/GenBank/DDBJ whole genome shotgun (WGS) entry which is preliminary data.</text>
</comment>
<feature type="domain" description="DUF6546" evidence="1">
    <location>
        <begin position="271"/>
        <end position="468"/>
    </location>
</feature>
<dbReference type="GeneID" id="30022683"/>
<organism evidence="2 3">
    <name type="scientific">Cordyceps fumosorosea (strain ARSEF 2679)</name>
    <name type="common">Isaria fumosorosea</name>
    <dbReference type="NCBI Taxonomy" id="1081104"/>
    <lineage>
        <taxon>Eukaryota</taxon>
        <taxon>Fungi</taxon>
        <taxon>Dikarya</taxon>
        <taxon>Ascomycota</taxon>
        <taxon>Pezizomycotina</taxon>
        <taxon>Sordariomycetes</taxon>
        <taxon>Hypocreomycetidae</taxon>
        <taxon>Hypocreales</taxon>
        <taxon>Cordycipitaceae</taxon>
        <taxon>Cordyceps</taxon>
    </lineage>
</organism>
<gene>
    <name evidence="2" type="ORF">ISF_06391</name>
</gene>